<keyword evidence="2" id="KW-1185">Reference proteome</keyword>
<comment type="caution">
    <text evidence="1">The sequence shown here is derived from an EMBL/GenBank/DDBJ whole genome shotgun (WGS) entry which is preliminary data.</text>
</comment>
<gene>
    <name evidence="1" type="ORF">JFN87_12240</name>
</gene>
<dbReference type="Proteomes" id="UP000670475">
    <property type="component" value="Unassembled WGS sequence"/>
</dbReference>
<dbReference type="RefSeq" id="WP_209340030.1">
    <property type="nucleotide sequence ID" value="NZ_JAGIQL010000038.1"/>
</dbReference>
<evidence type="ECO:0000313" key="2">
    <source>
        <dbReference type="Proteomes" id="UP000670475"/>
    </source>
</evidence>
<proteinExistence type="predicted"/>
<name>A0A940M8L4_9ACTN</name>
<reference evidence="1" key="1">
    <citation type="submission" date="2021-03" db="EMBL/GenBank/DDBJ databases">
        <title>Whole genome sequence of Streptomyces bomunensis MMS17-BM035.</title>
        <authorList>
            <person name="Lee J.H."/>
        </authorList>
    </citation>
    <scope>NUCLEOTIDE SEQUENCE</scope>
    <source>
        <strain evidence="1">MMS17-BM035</strain>
    </source>
</reference>
<dbReference type="AlphaFoldDB" id="A0A940M8L4"/>
<protein>
    <submittedName>
        <fullName evidence="1">Uncharacterized protein</fullName>
    </submittedName>
</protein>
<dbReference type="EMBL" id="JAGIQL010000038">
    <property type="protein sequence ID" value="MBP0458265.1"/>
    <property type="molecule type" value="Genomic_DNA"/>
</dbReference>
<sequence length="50" mass="5017">MSGKGGAATMSHSQVVADELPLRTASGSGLFKQGLDVTLTSLSGSDCFPC</sequence>
<evidence type="ECO:0000313" key="1">
    <source>
        <dbReference type="EMBL" id="MBP0458265.1"/>
    </source>
</evidence>
<accession>A0A940M8L4</accession>
<organism evidence="1 2">
    <name type="scientific">Streptomyces montanisoli</name>
    <dbReference type="NCBI Taxonomy" id="2798581"/>
    <lineage>
        <taxon>Bacteria</taxon>
        <taxon>Bacillati</taxon>
        <taxon>Actinomycetota</taxon>
        <taxon>Actinomycetes</taxon>
        <taxon>Kitasatosporales</taxon>
        <taxon>Streptomycetaceae</taxon>
        <taxon>Streptomyces</taxon>
    </lineage>
</organism>